<keyword evidence="1" id="KW-0812">Transmembrane</keyword>
<keyword evidence="4" id="KW-1185">Reference proteome</keyword>
<dbReference type="InterPro" id="IPR036744">
    <property type="entry name" value="RAP_sf"/>
</dbReference>
<feature type="transmembrane region" description="Helical" evidence="1">
    <location>
        <begin position="12"/>
        <end position="30"/>
    </location>
</feature>
<dbReference type="GO" id="GO:0048019">
    <property type="term" value="F:receptor antagonist activity"/>
    <property type="evidence" value="ECO:0007669"/>
    <property type="project" value="InterPro"/>
</dbReference>
<dbReference type="GO" id="GO:0050750">
    <property type="term" value="F:low-density lipoprotein particle receptor binding"/>
    <property type="evidence" value="ECO:0007669"/>
    <property type="project" value="InterPro"/>
</dbReference>
<evidence type="ECO:0000256" key="1">
    <source>
        <dbReference type="SAM" id="Phobius"/>
    </source>
</evidence>
<evidence type="ECO:0000313" key="4">
    <source>
        <dbReference type="Proteomes" id="UP001165740"/>
    </source>
</evidence>
<protein>
    <submittedName>
        <fullName evidence="5">Alpha-2-macroglobulin receptor-associated protein-like isoform X1</fullName>
    </submittedName>
</protein>
<sequence length="344" mass="40237">MFSIASKTVPSVPLVVMLFLYVIVTQLIGFSNCKINKYSEEANAQFLDLSDNNLKEHENPFRMKKVNALWTKAKNRVSGPHLAELFADLKVHDKYELQLKKMKAENSDKDGSYEAMVLKNYLKIIKQYDLENVYFGNDVTSADKRTDVEFTDSKLKSLWNKAQMAGFSAEDLSTLKDEFWHQQMKIQELEFMKSQKNDIPDPADNSVDTNEQVSNIKKSKTEIKDGYLRLEELVSSLPKNDPLFKDSRVHQLWALAKKTNWSEDELNSFKEELLHFENRLTKQSFYKEQLDMSAQKIESDLKDDNYLDRHRQLEEKHEVIYKNIKKLHTELKTKVTKALKHLEL</sequence>
<dbReference type="SUPFAM" id="SSF47045">
    <property type="entry name" value="RAP domain-like"/>
    <property type="match status" value="3"/>
</dbReference>
<dbReference type="PANTHER" id="PTHR16560:SF2">
    <property type="entry name" value="ALPHA-2-MACROGLOBULIN RECEPTOR-ASSOCIATED PROTEIN"/>
    <property type="match status" value="1"/>
</dbReference>
<evidence type="ECO:0000313" key="5">
    <source>
        <dbReference type="RefSeq" id="XP_055874651.1"/>
    </source>
</evidence>
<dbReference type="GeneID" id="106062921"/>
<proteinExistence type="predicted"/>
<dbReference type="PANTHER" id="PTHR16560">
    <property type="entry name" value="ALPHA-2-MACROGLOBULIN RECEPTOR-ASSOCIATED PROTEIN"/>
    <property type="match status" value="1"/>
</dbReference>
<dbReference type="Pfam" id="PF06400">
    <property type="entry name" value="Alpha-2-MRAP_N"/>
    <property type="match status" value="1"/>
</dbReference>
<evidence type="ECO:0000259" key="3">
    <source>
        <dbReference type="Pfam" id="PF06401"/>
    </source>
</evidence>
<dbReference type="GO" id="GO:0005783">
    <property type="term" value="C:endoplasmic reticulum"/>
    <property type="evidence" value="ECO:0007669"/>
    <property type="project" value="InterPro"/>
</dbReference>
<dbReference type="InterPro" id="IPR009066">
    <property type="entry name" value="MG_RAP_rcpt_1"/>
</dbReference>
<dbReference type="Pfam" id="PF06401">
    <property type="entry name" value="Alpha-2-MRAP_C"/>
    <property type="match status" value="1"/>
</dbReference>
<dbReference type="OrthoDB" id="5817428at2759"/>
<dbReference type="GO" id="GO:0008201">
    <property type="term" value="F:heparin binding"/>
    <property type="evidence" value="ECO:0007669"/>
    <property type="project" value="InterPro"/>
</dbReference>
<keyword evidence="1" id="KW-1133">Transmembrane helix</keyword>
<dbReference type="GO" id="GO:0048259">
    <property type="term" value="P:regulation of receptor-mediated endocytosis"/>
    <property type="evidence" value="ECO:0007669"/>
    <property type="project" value="TreeGrafter"/>
</dbReference>
<keyword evidence="1" id="KW-0472">Membrane</keyword>
<dbReference type="Proteomes" id="UP001165740">
    <property type="component" value="Chromosome 2"/>
</dbReference>
<accession>A0A9W2ZI66</accession>
<dbReference type="CDD" id="cd14808">
    <property type="entry name" value="RAP_D3"/>
    <property type="match status" value="1"/>
</dbReference>
<dbReference type="Gene3D" id="1.20.81.10">
    <property type="entry name" value="RAP domain"/>
    <property type="match status" value="3"/>
</dbReference>
<name>A0A9W2ZI66_BIOGL</name>
<organism evidence="4 5">
    <name type="scientific">Biomphalaria glabrata</name>
    <name type="common">Bloodfluke planorb</name>
    <name type="synonym">Freshwater snail</name>
    <dbReference type="NCBI Taxonomy" id="6526"/>
    <lineage>
        <taxon>Eukaryota</taxon>
        <taxon>Metazoa</taxon>
        <taxon>Spiralia</taxon>
        <taxon>Lophotrochozoa</taxon>
        <taxon>Mollusca</taxon>
        <taxon>Gastropoda</taxon>
        <taxon>Heterobranchia</taxon>
        <taxon>Euthyneura</taxon>
        <taxon>Panpulmonata</taxon>
        <taxon>Hygrophila</taxon>
        <taxon>Lymnaeoidea</taxon>
        <taxon>Planorbidae</taxon>
        <taxon>Biomphalaria</taxon>
    </lineage>
</organism>
<dbReference type="AlphaFoldDB" id="A0A9W2ZI66"/>
<dbReference type="InterPro" id="IPR037999">
    <property type="entry name" value="RAP_D3"/>
</dbReference>
<feature type="domain" description="Alpha-2-macroglobulin receptor-associated protein" evidence="2">
    <location>
        <begin position="24"/>
        <end position="132"/>
    </location>
</feature>
<dbReference type="InterPro" id="IPR010483">
    <property type="entry name" value="Alpha_2_MRAP_C"/>
</dbReference>
<feature type="domain" description="Alpha-2-macroglobulin RAP C-terminal" evidence="3">
    <location>
        <begin position="150"/>
        <end position="344"/>
    </location>
</feature>
<evidence type="ECO:0000259" key="2">
    <source>
        <dbReference type="Pfam" id="PF06400"/>
    </source>
</evidence>
<dbReference type="RefSeq" id="XP_055874651.1">
    <property type="nucleotide sequence ID" value="XM_056018676.1"/>
</dbReference>
<gene>
    <name evidence="5" type="primary">LOC106062921</name>
</gene>
<reference evidence="5" key="1">
    <citation type="submission" date="2025-08" db="UniProtKB">
        <authorList>
            <consortium name="RefSeq"/>
        </authorList>
    </citation>
    <scope>IDENTIFICATION</scope>
</reference>
<dbReference type="InterPro" id="IPR038003">
    <property type="entry name" value="A2-macroglobuin_RAP"/>
</dbReference>